<comment type="caution">
    <text evidence="1">The sequence shown here is derived from an EMBL/GenBank/DDBJ whole genome shotgun (WGS) entry which is preliminary data.</text>
</comment>
<accession>A0ACB8UTK0</accession>
<sequence length="883" mass="95725">MAGYQPDYLQNERTRTGSGSPLSPLSPSQPPSFKANINRMKTKRWVNAKTYTYDGDDWGESGDEMYDEDSRQFPPPHPPGNPVALEDTSATQHRDPLTATAAQNTLSQETNSAGPPPFIRPADIYKRMTKEREKQQTTPSKTAGSVPSDQPSNALPDQKAHLHPNQDMQSKDSRSDLGSITSDLVDAKDSQENQRQHLGKSMQPVQYDTGLPASNTIFHSQLPHSVAKGDDPVKLPELKPFSNFGDGLIDSSNRPPVEVSNAINTNNKQSKQPPGVERDPSVDFRPAVNQALEAPNTPSTQQESVTSPSSNTTSIITPIIHSDNTTSQQTPTFHGDSVSEATDIISPHPTQMVSNLKPSHRRSLSPTGQDNSPVRQPVVMMEVPVLHSEPTLTTNFASELHPTNNQQTGPNAAQGEQSATGILRPSTIEITEDDIKATTSVNQAVDINTTQLNTEGSQTLAAVSDSNAQFPLSATRSVVNTSSTNDLNDRLRDEIIRSLTPAPPNQPSDSIDNIGGDLESRSRIRHESNLVPNEYDYYWGERSDRITSSLPLSLAIPQDTSLSNAFEARPPSFLDQNSTDIPQPLGRNRDSICSPQQPALKKKFSWESDSDGGDSRTPAPLREPDQQPTDIASPRDPSETIRKVDDTVDSTSSPIPPLKRASSPVLSPILCETPSVVAHESTGETELPSKNTLPNAPLLHENNFMSEPLPSRDSVEQVDSPSMAETAGILGFREIMAMTTTSQKISAFDRAREQFATSDTGLQDWLNQTVESLSEHADLIQHNGALPPGSIASQRPIPRAKFSRLPSLHLTSQEGPTASRTHMRHSSTPLGSMIHTQQVQAKGKDLLHSAGVLGGKAGGAAKGLFAKGRNRFRHSGSADKVDA</sequence>
<dbReference type="EMBL" id="JALBCA010000068">
    <property type="protein sequence ID" value="KAI2384749.1"/>
    <property type="molecule type" value="Genomic_DNA"/>
</dbReference>
<protein>
    <submittedName>
        <fullName evidence="1">Uncharacterized protein</fullName>
    </submittedName>
</protein>
<reference evidence="1" key="1">
    <citation type="journal article" date="2022" name="bioRxiv">
        <title>Population genetic analysis of Ophidiomyces ophidiicola, the causative agent of snake fungal disease, indicates recent introductions to the USA.</title>
        <authorList>
            <person name="Ladner J.T."/>
            <person name="Palmer J.M."/>
            <person name="Ettinger C.L."/>
            <person name="Stajich J.E."/>
            <person name="Farrell T.M."/>
            <person name="Glorioso B.M."/>
            <person name="Lawson B."/>
            <person name="Price S.J."/>
            <person name="Stengle A.G."/>
            <person name="Grear D.A."/>
            <person name="Lorch J.M."/>
        </authorList>
    </citation>
    <scope>NUCLEOTIDE SEQUENCE</scope>
    <source>
        <strain evidence="1">NWHC 24266-5</strain>
    </source>
</reference>
<organism evidence="1">
    <name type="scientific">Ophidiomyces ophidiicola</name>
    <dbReference type="NCBI Taxonomy" id="1387563"/>
    <lineage>
        <taxon>Eukaryota</taxon>
        <taxon>Fungi</taxon>
        <taxon>Dikarya</taxon>
        <taxon>Ascomycota</taxon>
        <taxon>Pezizomycotina</taxon>
        <taxon>Eurotiomycetes</taxon>
        <taxon>Eurotiomycetidae</taxon>
        <taxon>Onygenales</taxon>
        <taxon>Onygenaceae</taxon>
        <taxon>Ophidiomyces</taxon>
    </lineage>
</organism>
<proteinExistence type="predicted"/>
<gene>
    <name evidence="1" type="ORF">LOY88_004494</name>
</gene>
<name>A0ACB8UTK0_9EURO</name>
<evidence type="ECO:0000313" key="1">
    <source>
        <dbReference type="EMBL" id="KAI2384749.1"/>
    </source>
</evidence>